<protein>
    <submittedName>
        <fullName evidence="1">Uncharacterized protein</fullName>
    </submittedName>
</protein>
<dbReference type="OrthoDB" id="3344688at2759"/>
<sequence>MANPGDDHWQALKRTPRYLKGTSALGIRFRIGISPSKQKLCAYADDEYANDTTHRKSITGYVIFFAGVSIIWKTTKQSCVTLSSTESELVAASAAAVRGEFPPRTLRLCA</sequence>
<gene>
    <name evidence="1" type="ORF">BJ554DRAFT_5006</name>
</gene>
<dbReference type="EMBL" id="JAEFCI010002091">
    <property type="protein sequence ID" value="KAG5462465.1"/>
    <property type="molecule type" value="Genomic_DNA"/>
</dbReference>
<dbReference type="PANTHER" id="PTHR11439">
    <property type="entry name" value="GAG-POL-RELATED RETROTRANSPOSON"/>
    <property type="match status" value="1"/>
</dbReference>
<reference evidence="1 2" key="1">
    <citation type="journal article" name="Sci. Rep.">
        <title>Genome-scale phylogenetic analyses confirm Olpidium as the closest living zoosporic fungus to the non-flagellated, terrestrial fungi.</title>
        <authorList>
            <person name="Chang Y."/>
            <person name="Rochon D."/>
            <person name="Sekimoto S."/>
            <person name="Wang Y."/>
            <person name="Chovatia M."/>
            <person name="Sandor L."/>
            <person name="Salamov A."/>
            <person name="Grigoriev I.V."/>
            <person name="Stajich J.E."/>
            <person name="Spatafora J.W."/>
        </authorList>
    </citation>
    <scope>NUCLEOTIDE SEQUENCE [LARGE SCALE GENOMIC DNA]</scope>
    <source>
        <strain evidence="1">S191</strain>
    </source>
</reference>
<name>A0A8H8A025_9FUNG</name>
<comment type="caution">
    <text evidence="1">The sequence shown here is derived from an EMBL/GenBank/DDBJ whole genome shotgun (WGS) entry which is preliminary data.</text>
</comment>
<dbReference type="CDD" id="cd09272">
    <property type="entry name" value="RNase_HI_RT_Ty1"/>
    <property type="match status" value="1"/>
</dbReference>
<proteinExistence type="predicted"/>
<dbReference type="AlphaFoldDB" id="A0A8H8A025"/>
<evidence type="ECO:0000313" key="1">
    <source>
        <dbReference type="EMBL" id="KAG5462465.1"/>
    </source>
</evidence>
<organism evidence="1 2">
    <name type="scientific">Olpidium bornovanus</name>
    <dbReference type="NCBI Taxonomy" id="278681"/>
    <lineage>
        <taxon>Eukaryota</taxon>
        <taxon>Fungi</taxon>
        <taxon>Fungi incertae sedis</taxon>
        <taxon>Olpidiomycota</taxon>
        <taxon>Olpidiomycotina</taxon>
        <taxon>Olpidiomycetes</taxon>
        <taxon>Olpidiales</taxon>
        <taxon>Olpidiaceae</taxon>
        <taxon>Olpidium</taxon>
    </lineage>
</organism>
<dbReference type="Proteomes" id="UP000673691">
    <property type="component" value="Unassembled WGS sequence"/>
</dbReference>
<keyword evidence="2" id="KW-1185">Reference proteome</keyword>
<dbReference type="PANTHER" id="PTHR11439:SF483">
    <property type="entry name" value="PEPTIDE SYNTHASE GLIP-LIKE, PUTATIVE (AFU_ORTHOLOGUE AFUA_3G12920)-RELATED"/>
    <property type="match status" value="1"/>
</dbReference>
<evidence type="ECO:0000313" key="2">
    <source>
        <dbReference type="Proteomes" id="UP000673691"/>
    </source>
</evidence>
<accession>A0A8H8A025</accession>